<dbReference type="Gene3D" id="3.30.160.270">
    <property type="match status" value="1"/>
</dbReference>
<sequence>MSKAVTIFDTTLRDGTQGEGISLSADDKLKIAKKLDQLGVHYIEGGIPGSNSKDIEFFKRVQELGLSATVTAFGSTRRKDSIAEHDPNLKRILESGARATSLVGKSWDFHVHTALQTTLEENLAMIYDSIAYLKREGMEVLFDAEHFFDGYKNNPEYALAVMRKAEEAGADWLVMCDTNGGTMPHEVHDIVSVLAGRVTTARLGIHTHNDCELAVANALNAVRAGAEQVQGTMNGYGERCGNANLCSIIPNLQLKLGYDVIESEQLQQLTNTARYVGEIANVHMPVGQPFVGTAAFAHKGGIHVSAILRDSRTYEHIAPETVGNRQRVLVSELAGQSNILSKAQEMGIKFDPENEETRQVISKIKDLEHQGYQFEGADASLELLLRQANGEMKELFVFESFKMLVEKSAGKPVVSEAFIKLNIDGNSLYTAAEGNGPVNALDNALRKALISYYPALKNIHLSDYKVRVLDDKDATASKVRVLIESKDAANSWSTVGVSGNVIEASWEALVDSLRYALLGQTKMEHEEVVSASQGLVNH</sequence>
<evidence type="ECO:0000256" key="3">
    <source>
        <dbReference type="ARBA" id="ARBA00022605"/>
    </source>
</evidence>
<dbReference type="NCBIfam" id="TIGR00977">
    <property type="entry name" value="citramal_synth"/>
    <property type="match status" value="1"/>
</dbReference>
<dbReference type="InterPro" id="IPR000891">
    <property type="entry name" value="PYR_CT"/>
</dbReference>
<dbReference type="SUPFAM" id="SSF110921">
    <property type="entry name" value="2-isopropylmalate synthase LeuA, allosteric (dimerisation) domain"/>
    <property type="match status" value="1"/>
</dbReference>
<dbReference type="PANTHER" id="PTHR43538">
    <property type="entry name" value="ALPHA-IPM SYNTHASE/HOMOCITRATE SYNTHASE"/>
    <property type="match status" value="1"/>
</dbReference>
<proteinExistence type="inferred from homology"/>
<dbReference type="InterPro" id="IPR013709">
    <property type="entry name" value="2-isopropylmalate_synth_dimer"/>
</dbReference>
<evidence type="ECO:0000313" key="11">
    <source>
        <dbReference type="EMBL" id="WHX50877.1"/>
    </source>
</evidence>
<dbReference type="GO" id="GO:0009098">
    <property type="term" value="P:L-leucine biosynthetic process"/>
    <property type="evidence" value="ECO:0007669"/>
    <property type="project" value="InterPro"/>
</dbReference>
<dbReference type="Pfam" id="PF08502">
    <property type="entry name" value="LeuA_dimer"/>
    <property type="match status" value="1"/>
</dbReference>
<comment type="catalytic activity">
    <reaction evidence="7">
        <text>pyruvate + acetyl-CoA + H2O = (3R)-citramalate + CoA + H(+)</text>
        <dbReference type="Rhea" id="RHEA:19045"/>
        <dbReference type="ChEBI" id="CHEBI:15361"/>
        <dbReference type="ChEBI" id="CHEBI:15377"/>
        <dbReference type="ChEBI" id="CHEBI:15378"/>
        <dbReference type="ChEBI" id="CHEBI:30934"/>
        <dbReference type="ChEBI" id="CHEBI:57287"/>
        <dbReference type="ChEBI" id="CHEBI:57288"/>
        <dbReference type="EC" id="2.3.3.21"/>
    </reaction>
</comment>
<dbReference type="InterPro" id="IPR013785">
    <property type="entry name" value="Aldolase_TIM"/>
</dbReference>
<dbReference type="InterPro" id="IPR002034">
    <property type="entry name" value="AIPM/Hcit_synth_CS"/>
</dbReference>
<dbReference type="Proteomes" id="UP001177943">
    <property type="component" value="Chromosome"/>
</dbReference>
<dbReference type="GO" id="GO:0009097">
    <property type="term" value="P:isoleucine biosynthetic process"/>
    <property type="evidence" value="ECO:0007669"/>
    <property type="project" value="UniProtKB-UniRule"/>
</dbReference>
<keyword evidence="4" id="KW-0412">Isoleucine biosynthesis</keyword>
<dbReference type="PANTHER" id="PTHR43538:SF1">
    <property type="entry name" value="(R)-CITRAMALATE SYNTHASE"/>
    <property type="match status" value="1"/>
</dbReference>
<evidence type="ECO:0000256" key="8">
    <source>
        <dbReference type="NCBIfam" id="TIGR00977"/>
    </source>
</evidence>
<dbReference type="InterPro" id="IPR036230">
    <property type="entry name" value="LeuA_allosteric_dom_sf"/>
</dbReference>
<dbReference type="GO" id="GO:0043714">
    <property type="term" value="F:(R)-citramalate synthase activity"/>
    <property type="evidence" value="ECO:0007669"/>
    <property type="project" value="UniProtKB-UniRule"/>
</dbReference>
<dbReference type="CDD" id="cd07941">
    <property type="entry name" value="DRE_TIM_LeuA3"/>
    <property type="match status" value="1"/>
</dbReference>
<evidence type="ECO:0000256" key="1">
    <source>
        <dbReference type="ARBA" id="ARBA00004743"/>
    </source>
</evidence>
<evidence type="ECO:0000313" key="12">
    <source>
        <dbReference type="Proteomes" id="UP001177943"/>
    </source>
</evidence>
<comment type="similarity">
    <text evidence="2 9">Belongs to the alpha-IPM synthase/homocitrate synthase family.</text>
</comment>
<dbReference type="InterPro" id="IPR005675">
    <property type="entry name" value="Citramal_synthase"/>
</dbReference>
<dbReference type="PROSITE" id="PS00815">
    <property type="entry name" value="AIPM_HOMOCIT_SYNTH_1"/>
    <property type="match status" value="1"/>
</dbReference>
<dbReference type="EMBL" id="CP126084">
    <property type="protein sequence ID" value="WHX50877.1"/>
    <property type="molecule type" value="Genomic_DNA"/>
</dbReference>
<dbReference type="Pfam" id="PF22617">
    <property type="entry name" value="HCS_D2"/>
    <property type="match status" value="1"/>
</dbReference>
<dbReference type="SMART" id="SM00917">
    <property type="entry name" value="LeuA_dimer"/>
    <property type="match status" value="1"/>
</dbReference>
<evidence type="ECO:0000259" key="10">
    <source>
        <dbReference type="PROSITE" id="PS50991"/>
    </source>
</evidence>
<dbReference type="KEGG" id="pwn:QNH46_09640"/>
<organism evidence="11 12">
    <name type="scientific">Paenibacillus woosongensis</name>
    <dbReference type="NCBI Taxonomy" id="307580"/>
    <lineage>
        <taxon>Bacteria</taxon>
        <taxon>Bacillati</taxon>
        <taxon>Bacillota</taxon>
        <taxon>Bacilli</taxon>
        <taxon>Bacillales</taxon>
        <taxon>Paenibacillaceae</taxon>
        <taxon>Paenibacillus</taxon>
    </lineage>
</organism>
<reference evidence="11" key="1">
    <citation type="submission" date="2023-05" db="EMBL/GenBank/DDBJ databases">
        <title>Comparative genomics of Bacillaceae isolates and their secondary metabolite potential.</title>
        <authorList>
            <person name="Song L."/>
            <person name="Nielsen L.J."/>
            <person name="Mohite O."/>
            <person name="Xu X."/>
            <person name="Weber T."/>
            <person name="Kovacs A.T."/>
        </authorList>
    </citation>
    <scope>NUCLEOTIDE SEQUENCE</scope>
    <source>
        <strain evidence="11">B2_4</strain>
    </source>
</reference>
<dbReference type="RefSeq" id="WP_283927898.1">
    <property type="nucleotide sequence ID" value="NZ_CP126084.1"/>
</dbReference>
<keyword evidence="5 9" id="KW-0808">Transferase</keyword>
<dbReference type="GO" id="GO:0003852">
    <property type="term" value="F:2-isopropylmalate synthase activity"/>
    <property type="evidence" value="ECO:0007669"/>
    <property type="project" value="InterPro"/>
</dbReference>
<dbReference type="Gene3D" id="1.10.238.260">
    <property type="match status" value="1"/>
</dbReference>
<gene>
    <name evidence="11" type="primary">cimA</name>
    <name evidence="11" type="ORF">QNH46_09640</name>
</gene>
<keyword evidence="6" id="KW-0100">Branched-chain amino acid biosynthesis</keyword>
<evidence type="ECO:0000256" key="9">
    <source>
        <dbReference type="RuleBase" id="RU003523"/>
    </source>
</evidence>
<evidence type="ECO:0000256" key="4">
    <source>
        <dbReference type="ARBA" id="ARBA00022624"/>
    </source>
</evidence>
<evidence type="ECO:0000256" key="5">
    <source>
        <dbReference type="ARBA" id="ARBA00022679"/>
    </source>
</evidence>
<dbReference type="SUPFAM" id="SSF51569">
    <property type="entry name" value="Aldolase"/>
    <property type="match status" value="1"/>
</dbReference>
<dbReference type="AlphaFoldDB" id="A0AA95L348"/>
<dbReference type="Gene3D" id="3.20.20.70">
    <property type="entry name" value="Aldolase class I"/>
    <property type="match status" value="1"/>
</dbReference>
<dbReference type="PROSITE" id="PS50991">
    <property type="entry name" value="PYR_CT"/>
    <property type="match status" value="1"/>
</dbReference>
<dbReference type="EC" id="2.3.3.21" evidence="8"/>
<accession>A0AA95L348</accession>
<evidence type="ECO:0000256" key="2">
    <source>
        <dbReference type="ARBA" id="ARBA00006154"/>
    </source>
</evidence>
<name>A0AA95L348_9BACL</name>
<dbReference type="Pfam" id="PF00682">
    <property type="entry name" value="HMGL-like"/>
    <property type="match status" value="1"/>
</dbReference>
<keyword evidence="3" id="KW-0028">Amino-acid biosynthesis</keyword>
<feature type="domain" description="Pyruvate carboxyltransferase" evidence="10">
    <location>
        <begin position="5"/>
        <end position="267"/>
    </location>
</feature>
<evidence type="ECO:0000256" key="6">
    <source>
        <dbReference type="ARBA" id="ARBA00023304"/>
    </source>
</evidence>
<dbReference type="InterPro" id="IPR054691">
    <property type="entry name" value="LeuA/HCS_post-cat"/>
</dbReference>
<comment type="pathway">
    <text evidence="1">Amino-acid biosynthesis; L-isoleucine biosynthesis; 2-oxobutanoate from pyruvate: step 1/3.</text>
</comment>
<protein>
    <recommendedName>
        <fullName evidence="8">Citramalate synthase</fullName>
        <ecNumber evidence="8">2.3.3.21</ecNumber>
    </recommendedName>
</protein>
<evidence type="ECO:0000256" key="7">
    <source>
        <dbReference type="ARBA" id="ARBA00048263"/>
    </source>
</evidence>